<gene>
    <name evidence="7" type="ORF">HELGO_WM12570</name>
</gene>
<dbReference type="AlphaFoldDB" id="A0A6S6SJP7"/>
<dbReference type="InterPro" id="IPR027619">
    <property type="entry name" value="C-S_lyase_PatB-like"/>
</dbReference>
<sequence>MNTSFETAITNRADYHAEKYAQRHAQFGSNDVLPMWVADMDLATPSFILKAIQQRLEHPVLGYTQSSEAVYQAIIDWQARHGYTVKSEHIVFTHNVLNGFYMAVQALTQTGDAILVQPPVYPPFMNAPTANQRKLVEAPLLNINNRYHIDFAQFETRIIDNNVKLFLFCHPQNPSGRVWLREELEQIAEICLRHHVIIVSDEIHADMVYTPHTHIPMASLSDEIAQQCVTLSSPGKTFNLGGLQIGYAIIANPAYKKRYRHNSFANGVGELNLFAQIALLAAYSEQGLVWKEQLLEHFSRNIHRLNAFFASQLPKVKVMLPEASYLVWLDFNAYFSNHAELKNWLINDAKLGLNDGESFGGESKSGTGFMRINLAIAPSVLEQALSQLQQAIKTPAFTNPETADQFTQKRSQS</sequence>
<keyword evidence="4 7" id="KW-0456">Lyase</keyword>
<proteinExistence type="inferred from homology"/>
<dbReference type="InterPro" id="IPR015421">
    <property type="entry name" value="PyrdxlP-dep_Trfase_major"/>
</dbReference>
<evidence type="ECO:0000256" key="3">
    <source>
        <dbReference type="ARBA" id="ARBA00022898"/>
    </source>
</evidence>
<dbReference type="GO" id="GO:0030170">
    <property type="term" value="F:pyridoxal phosphate binding"/>
    <property type="evidence" value="ECO:0007669"/>
    <property type="project" value="InterPro"/>
</dbReference>
<evidence type="ECO:0000256" key="5">
    <source>
        <dbReference type="ARBA" id="ARBA00037974"/>
    </source>
</evidence>
<protein>
    <recommendedName>
        <fullName evidence="2">cysteine-S-conjugate beta-lyase</fullName>
        <ecNumber evidence="2">4.4.1.13</ecNumber>
    </recommendedName>
</protein>
<dbReference type="InterPro" id="IPR051798">
    <property type="entry name" value="Class-II_PLP-Dep_Aminotrans"/>
</dbReference>
<dbReference type="NCBIfam" id="TIGR04350">
    <property type="entry name" value="C_S_lyase_PatB"/>
    <property type="match status" value="1"/>
</dbReference>
<comment type="similarity">
    <text evidence="5">Belongs to the class-II pyridoxal-phosphate-dependent aminotransferase family. MalY/PatB cystathionine beta-lyase subfamily.</text>
</comment>
<evidence type="ECO:0000256" key="2">
    <source>
        <dbReference type="ARBA" id="ARBA00012224"/>
    </source>
</evidence>
<comment type="cofactor">
    <cofactor evidence="1">
        <name>pyridoxal 5'-phosphate</name>
        <dbReference type="ChEBI" id="CHEBI:597326"/>
    </cofactor>
</comment>
<name>A0A6S6SJP7_9GAMM</name>
<evidence type="ECO:0000259" key="6">
    <source>
        <dbReference type="Pfam" id="PF00155"/>
    </source>
</evidence>
<evidence type="ECO:0000256" key="4">
    <source>
        <dbReference type="ARBA" id="ARBA00023239"/>
    </source>
</evidence>
<dbReference type="SUPFAM" id="SSF53383">
    <property type="entry name" value="PLP-dependent transferases"/>
    <property type="match status" value="1"/>
</dbReference>
<dbReference type="InterPro" id="IPR015422">
    <property type="entry name" value="PyrdxlP-dep_Trfase_small"/>
</dbReference>
<dbReference type="PANTHER" id="PTHR43525:SF1">
    <property type="entry name" value="PROTEIN MALY"/>
    <property type="match status" value="1"/>
</dbReference>
<feature type="domain" description="Aminotransferase class I/classII large" evidence="6">
    <location>
        <begin position="39"/>
        <end position="387"/>
    </location>
</feature>
<dbReference type="GO" id="GO:0047804">
    <property type="term" value="F:cysteine-S-conjugate beta-lyase activity"/>
    <property type="evidence" value="ECO:0007669"/>
    <property type="project" value="UniProtKB-EC"/>
</dbReference>
<dbReference type="PANTHER" id="PTHR43525">
    <property type="entry name" value="PROTEIN MALY"/>
    <property type="match status" value="1"/>
</dbReference>
<keyword evidence="3" id="KW-0663">Pyridoxal phosphate</keyword>
<dbReference type="EMBL" id="CACVAY010000034">
    <property type="protein sequence ID" value="CAA6807546.1"/>
    <property type="molecule type" value="Genomic_DNA"/>
</dbReference>
<dbReference type="CDD" id="cd00609">
    <property type="entry name" value="AAT_like"/>
    <property type="match status" value="1"/>
</dbReference>
<reference evidence="7" key="1">
    <citation type="submission" date="2020-01" db="EMBL/GenBank/DDBJ databases">
        <authorList>
            <person name="Meier V. D."/>
            <person name="Meier V D."/>
        </authorList>
    </citation>
    <scope>NUCLEOTIDE SEQUENCE</scope>
    <source>
        <strain evidence="7">HLG_WM_MAG_07</strain>
    </source>
</reference>
<dbReference type="Gene3D" id="3.40.640.10">
    <property type="entry name" value="Type I PLP-dependent aspartate aminotransferase-like (Major domain)"/>
    <property type="match status" value="1"/>
</dbReference>
<dbReference type="InterPro" id="IPR015424">
    <property type="entry name" value="PyrdxlP-dep_Trfase"/>
</dbReference>
<evidence type="ECO:0000313" key="7">
    <source>
        <dbReference type="EMBL" id="CAA6807546.1"/>
    </source>
</evidence>
<dbReference type="EC" id="4.4.1.13" evidence="2"/>
<organism evidence="7">
    <name type="scientific">uncultured Thiotrichaceae bacterium</name>
    <dbReference type="NCBI Taxonomy" id="298394"/>
    <lineage>
        <taxon>Bacteria</taxon>
        <taxon>Pseudomonadati</taxon>
        <taxon>Pseudomonadota</taxon>
        <taxon>Gammaproteobacteria</taxon>
        <taxon>Thiotrichales</taxon>
        <taxon>Thiotrichaceae</taxon>
        <taxon>environmental samples</taxon>
    </lineage>
</organism>
<dbReference type="Pfam" id="PF00155">
    <property type="entry name" value="Aminotran_1_2"/>
    <property type="match status" value="1"/>
</dbReference>
<accession>A0A6S6SJP7</accession>
<dbReference type="InterPro" id="IPR004839">
    <property type="entry name" value="Aminotransferase_I/II_large"/>
</dbReference>
<dbReference type="Gene3D" id="3.90.1150.10">
    <property type="entry name" value="Aspartate Aminotransferase, domain 1"/>
    <property type="match status" value="1"/>
</dbReference>
<evidence type="ECO:0000256" key="1">
    <source>
        <dbReference type="ARBA" id="ARBA00001933"/>
    </source>
</evidence>